<keyword evidence="1" id="KW-1133">Transmembrane helix</keyword>
<dbReference type="EMBL" id="MPIN01000015">
    <property type="protein sequence ID" value="OJH35274.1"/>
    <property type="molecule type" value="Genomic_DNA"/>
</dbReference>
<keyword evidence="1" id="KW-0472">Membrane</keyword>
<proteinExistence type="predicted"/>
<dbReference type="Proteomes" id="UP000182229">
    <property type="component" value="Unassembled WGS sequence"/>
</dbReference>
<keyword evidence="3" id="KW-1185">Reference proteome</keyword>
<dbReference type="RefSeq" id="WP_071903856.1">
    <property type="nucleotide sequence ID" value="NZ_MPIN01000015.1"/>
</dbReference>
<evidence type="ECO:0000313" key="2">
    <source>
        <dbReference type="EMBL" id="OJH35274.1"/>
    </source>
</evidence>
<name>A0A1L9AZ47_9BACT</name>
<gene>
    <name evidence="2" type="ORF">BON30_40215</name>
</gene>
<protein>
    <submittedName>
        <fullName evidence="2">Uncharacterized protein</fullName>
    </submittedName>
</protein>
<evidence type="ECO:0000256" key="1">
    <source>
        <dbReference type="SAM" id="Phobius"/>
    </source>
</evidence>
<comment type="caution">
    <text evidence="2">The sequence shown here is derived from an EMBL/GenBank/DDBJ whole genome shotgun (WGS) entry which is preliminary data.</text>
</comment>
<dbReference type="AlphaFoldDB" id="A0A1L9AZ47"/>
<dbReference type="OrthoDB" id="8420016at2"/>
<feature type="transmembrane region" description="Helical" evidence="1">
    <location>
        <begin position="41"/>
        <end position="62"/>
    </location>
</feature>
<accession>A0A1L9AZ47</accession>
<reference evidence="3" key="1">
    <citation type="submission" date="2016-11" db="EMBL/GenBank/DDBJ databases">
        <authorList>
            <person name="Shukria A."/>
            <person name="Stevens D.C."/>
        </authorList>
    </citation>
    <scope>NUCLEOTIDE SEQUENCE [LARGE SCALE GENOMIC DNA]</scope>
    <source>
        <strain evidence="3">Cbfe23</strain>
    </source>
</reference>
<evidence type="ECO:0000313" key="3">
    <source>
        <dbReference type="Proteomes" id="UP000182229"/>
    </source>
</evidence>
<dbReference type="STRING" id="83449.BON30_40215"/>
<feature type="transmembrane region" description="Helical" evidence="1">
    <location>
        <begin position="128"/>
        <end position="147"/>
    </location>
</feature>
<keyword evidence="1" id="KW-0812">Transmembrane</keyword>
<organism evidence="2 3">
    <name type="scientific">Cystobacter ferrugineus</name>
    <dbReference type="NCBI Taxonomy" id="83449"/>
    <lineage>
        <taxon>Bacteria</taxon>
        <taxon>Pseudomonadati</taxon>
        <taxon>Myxococcota</taxon>
        <taxon>Myxococcia</taxon>
        <taxon>Myxococcales</taxon>
        <taxon>Cystobacterineae</taxon>
        <taxon>Archangiaceae</taxon>
        <taxon>Cystobacter</taxon>
    </lineage>
</organism>
<sequence length="157" mass="16779">MSRHAVPSELRPSLVGALALLGVTSLHHALGAWVYATPWRLHVVGIALVAGLALLGTGAAFIRLHASRWASLALAVFTLLTGALVVWLGLFEGLYNHVLKDVLFLGGASPRLLASLFPPPTYTAPDHVGFEVSGLLQVPIAAWVLLAHGRLLRRRFS</sequence>
<feature type="transmembrane region" description="Helical" evidence="1">
    <location>
        <begin position="69"/>
        <end position="90"/>
    </location>
</feature>
<reference evidence="2 3" key="2">
    <citation type="submission" date="2016-12" db="EMBL/GenBank/DDBJ databases">
        <title>Draft Genome Sequence of Cystobacter ferrugineus Strain Cbfe23.</title>
        <authorList>
            <person name="Akbar S."/>
            <person name="Dowd S.E."/>
            <person name="Stevens D.C."/>
        </authorList>
    </citation>
    <scope>NUCLEOTIDE SEQUENCE [LARGE SCALE GENOMIC DNA]</scope>
    <source>
        <strain evidence="2 3">Cbfe23</strain>
    </source>
</reference>